<reference evidence="2 3" key="1">
    <citation type="submission" date="2020-04" db="EMBL/GenBank/DDBJ databases">
        <title>Perkinsus olseni comparative genomics.</title>
        <authorList>
            <person name="Bogema D.R."/>
        </authorList>
    </citation>
    <scope>NUCLEOTIDE SEQUENCE [LARGE SCALE GENOMIC DNA]</scope>
    <source>
        <strain evidence="2">ATCC PRA-179</strain>
    </source>
</reference>
<dbReference type="Proteomes" id="UP000570595">
    <property type="component" value="Unassembled WGS sequence"/>
</dbReference>
<evidence type="ECO:0000313" key="3">
    <source>
        <dbReference type="Proteomes" id="UP000570595"/>
    </source>
</evidence>
<feature type="chain" id="PRO_5029893502" evidence="1">
    <location>
        <begin position="21"/>
        <end position="617"/>
    </location>
</feature>
<comment type="caution">
    <text evidence="2">The sequence shown here is derived from an EMBL/GenBank/DDBJ whole genome shotgun (WGS) entry which is preliminary data.</text>
</comment>
<organism evidence="2 3">
    <name type="scientific">Perkinsus olseni</name>
    <name type="common">Perkinsus atlanticus</name>
    <dbReference type="NCBI Taxonomy" id="32597"/>
    <lineage>
        <taxon>Eukaryota</taxon>
        <taxon>Sar</taxon>
        <taxon>Alveolata</taxon>
        <taxon>Perkinsozoa</taxon>
        <taxon>Perkinsea</taxon>
        <taxon>Perkinsida</taxon>
        <taxon>Perkinsidae</taxon>
        <taxon>Perkinsus</taxon>
    </lineage>
</organism>
<sequence length="617" mass="69054">MMIVAPACLVVALLVLLTTAQDVGEYIHYGEDHFIVVGVEAQTAVLGFYATAEPLSLSRPNPPCTGRSFGRFPLTKIGGSNYTVDFSSGSLRGWYKVIEKALLDAGRIEPDDSYPPAGIQTGDFTEIHYNSGDSFLTNFRGASIEFIRVARSLSVGEFGYREETAPHLTLSYHIFTTGIVGIQATCGGQPTGRLPFRLVRRETGRPYVYYELESVGQGTLYDLLARVQYACPEKQVVFPDLSDVADLSSVTFRTDNTIVVTLEGAAVALGTVEIFRVGVCIPLEGFEMNFSTLSLNVVVGAAAIGHRTCWFSGTLSPEVCCDPNHQEGCWDGFFSYDICCHDPTPATQERFRIMDEIFGTCFDTIDAGQVDLDRTELQCRGEVHELIKDSFWKTLFFNQRLAKVSVGDSVVKHNEMSDAFFLLIAKEPQRFLLDCAQGVAVLILDMLPEISSRLGTREASWWYQLASTEIRKHQEFLGRDCRWIEMVHFHAFDHYPIFVGPREPLQDCPTDVRIYSYDSALLSADSALSCYARNKFWNTEVLFPQWLQSSRCSVKVITEADFVYVPVLWTCLELIHHKTGSSRSRFTHKKSFSISPRQNCNTTCNLGWLRTHGLSPS</sequence>
<accession>A0A7J6KSR8</accession>
<dbReference type="EMBL" id="JABAHT010001287">
    <property type="protein sequence ID" value="KAF4649536.1"/>
    <property type="molecule type" value="Genomic_DNA"/>
</dbReference>
<evidence type="ECO:0000313" key="2">
    <source>
        <dbReference type="EMBL" id="KAF4649536.1"/>
    </source>
</evidence>
<dbReference type="AlphaFoldDB" id="A0A7J6KSR8"/>
<proteinExistence type="predicted"/>
<keyword evidence="1" id="KW-0732">Signal</keyword>
<protein>
    <submittedName>
        <fullName evidence="2">Uncharacterized protein</fullName>
    </submittedName>
</protein>
<gene>
    <name evidence="2" type="ORF">FOZ61_001209</name>
</gene>
<dbReference type="OrthoDB" id="10370073at2759"/>
<feature type="signal peptide" evidence="1">
    <location>
        <begin position="1"/>
        <end position="20"/>
    </location>
</feature>
<name>A0A7J6KSR8_PEROL</name>
<evidence type="ECO:0000256" key="1">
    <source>
        <dbReference type="SAM" id="SignalP"/>
    </source>
</evidence>